<dbReference type="InterPro" id="IPR006432">
    <property type="entry name" value="Phage_portal_A118-type"/>
</dbReference>
<dbReference type="Proteomes" id="UP000298021">
    <property type="component" value="Unassembled WGS sequence"/>
</dbReference>
<accession>A0A4Z0JLY2</accession>
<evidence type="ECO:0000256" key="1">
    <source>
        <dbReference type="SAM" id="MobiDB-lite"/>
    </source>
</evidence>
<dbReference type="OrthoDB" id="1641671at2"/>
<gene>
    <name evidence="2" type="ORF">EGT49_03850</name>
</gene>
<dbReference type="NCBIfam" id="TIGR01542">
    <property type="entry name" value="A118_put_portal"/>
    <property type="match status" value="1"/>
</dbReference>
<dbReference type="Pfam" id="PF05133">
    <property type="entry name" value="SPP1_portal"/>
    <property type="match status" value="1"/>
</dbReference>
<dbReference type="EMBL" id="RKLY01000007">
    <property type="protein sequence ID" value="TGD24082.1"/>
    <property type="molecule type" value="Genomic_DNA"/>
</dbReference>
<feature type="compositionally biased region" description="Polar residues" evidence="1">
    <location>
        <begin position="489"/>
        <end position="498"/>
    </location>
</feature>
<evidence type="ECO:0000313" key="3">
    <source>
        <dbReference type="Proteomes" id="UP000298021"/>
    </source>
</evidence>
<proteinExistence type="predicted"/>
<organism evidence="2 3">
    <name type="scientific">Companilactobacillus suantsaicola</name>
    <dbReference type="NCBI Taxonomy" id="2487723"/>
    <lineage>
        <taxon>Bacteria</taxon>
        <taxon>Bacillati</taxon>
        <taxon>Bacillota</taxon>
        <taxon>Bacilli</taxon>
        <taxon>Lactobacillales</taxon>
        <taxon>Lactobacillaceae</taxon>
        <taxon>Companilactobacillus</taxon>
    </lineage>
</organism>
<feature type="region of interest" description="Disordered" evidence="1">
    <location>
        <begin position="487"/>
        <end position="510"/>
    </location>
</feature>
<name>A0A4Z0JLY2_9LACO</name>
<keyword evidence="3" id="KW-1185">Reference proteome</keyword>
<sequence>MNLLDSIKRLWQKGQVAVGERKELNKITDDSRINIDEHEYERIHRDFRYYRNLYPVKHYIDASGVRRKRKYNTLNLTKRASQRIASIVFNEQCKISFDNKNLNEYLNQVLTDNDFKNQFEMNLEKGIVAGGFAMRPYVDNDKIKIAWIRADQFYPLRSNTNSISEAAIVSRTSKVENNQTAYYTLLEFHQWVNGNYVITNELYRSTQPEIIGMQVSLKELYPDIEPQVVLNGSGMVHPLFSYFRMPGANNISLESPLGIGIVDNSKSTLDNLNLTHDSFMWEIRNGKRTVAVPESMLRFDNRTHKPMFDTDTDVYLKMLSEDNGSGIQDLTHDIRVQQFTDSMNAWLREFESNIGMAQGTFSYNANNGLQTATEVVSENSMTYQTRSSILTNVTSCIEQLCQAILEVASVPEFFSDGKAQFTMTDEMNLNDIGIHVQYDDGVFVDKDKQMEEDLKNVVAGVLSKRTFLQRNYGLSDSDVKKELKLIQEETPSQDTVSGRENALFGGGDGD</sequence>
<dbReference type="AlphaFoldDB" id="A0A4Z0JLY2"/>
<evidence type="ECO:0000313" key="2">
    <source>
        <dbReference type="EMBL" id="TGD24082.1"/>
    </source>
</evidence>
<protein>
    <submittedName>
        <fullName evidence="2">Phage portal protein</fullName>
    </submittedName>
</protein>
<reference evidence="2 3" key="1">
    <citation type="submission" date="2018-10" db="EMBL/GenBank/DDBJ databases">
        <title>Lactobacillus sp. R7 and Lactobacillus sp. R19 isolated from fermented mustard green product of Taiwan.</title>
        <authorList>
            <person name="Lin S.-T."/>
        </authorList>
    </citation>
    <scope>NUCLEOTIDE SEQUENCE [LARGE SCALE GENOMIC DNA]</scope>
    <source>
        <strain evidence="2 3">BCRC 81127</strain>
    </source>
</reference>
<comment type="caution">
    <text evidence="2">The sequence shown here is derived from an EMBL/GenBank/DDBJ whole genome shotgun (WGS) entry which is preliminary data.</text>
</comment>
<dbReference type="PIRSF" id="PIRSF011911">
    <property type="entry name" value="A118_put_portal"/>
    <property type="match status" value="1"/>
</dbReference>
<dbReference type="InterPro" id="IPR021145">
    <property type="entry name" value="Portal_protein_SPP1_Gp6-like"/>
</dbReference>